<reference evidence="3" key="1">
    <citation type="submission" date="2018-05" db="EMBL/GenBank/DDBJ databases">
        <authorList>
            <person name="Lanie J.A."/>
            <person name="Ng W.-L."/>
            <person name="Kazmierczak K.M."/>
            <person name="Andrzejewski T.M."/>
            <person name="Davidsen T.M."/>
            <person name="Wayne K.J."/>
            <person name="Tettelin H."/>
            <person name="Glass J.I."/>
            <person name="Rusch D."/>
            <person name="Podicherti R."/>
            <person name="Tsui H.-C.T."/>
            <person name="Winkler M.E."/>
        </authorList>
    </citation>
    <scope>NUCLEOTIDE SEQUENCE</scope>
</reference>
<dbReference type="InterPro" id="IPR029069">
    <property type="entry name" value="HotDog_dom_sf"/>
</dbReference>
<evidence type="ECO:0000256" key="1">
    <source>
        <dbReference type="ARBA" id="ARBA00005953"/>
    </source>
</evidence>
<dbReference type="GO" id="GO:0047617">
    <property type="term" value="F:fatty acyl-CoA hydrolase activity"/>
    <property type="evidence" value="ECO:0007669"/>
    <property type="project" value="TreeGrafter"/>
</dbReference>
<keyword evidence="2" id="KW-0378">Hydrolase</keyword>
<proteinExistence type="inferred from homology"/>
<dbReference type="EMBL" id="UINC01003080">
    <property type="protein sequence ID" value="SVA03182.1"/>
    <property type="molecule type" value="Genomic_DNA"/>
</dbReference>
<accession>A0A381SGG0</accession>
<dbReference type="PANTHER" id="PTHR31793">
    <property type="entry name" value="4-HYDROXYBENZOYL-COA THIOESTERASE FAMILY MEMBER"/>
    <property type="match status" value="1"/>
</dbReference>
<sequence>MSLKGTNSHINKVKVRYSEIDCQRIVYNSHYLTYFDISISELLDDVFDQDVYIKETNNEFHTVAVQMDFKSPAKLNDKLEVYSSIKKIGNSSLTFYQEIYKEGSDNLLNSAEIVWVHTNQKEMKSVSIPEDLRKKFEKYIIN</sequence>
<dbReference type="SUPFAM" id="SSF54637">
    <property type="entry name" value="Thioesterase/thiol ester dehydrase-isomerase"/>
    <property type="match status" value="1"/>
</dbReference>
<organism evidence="3">
    <name type="scientific">marine metagenome</name>
    <dbReference type="NCBI Taxonomy" id="408172"/>
    <lineage>
        <taxon>unclassified sequences</taxon>
        <taxon>metagenomes</taxon>
        <taxon>ecological metagenomes</taxon>
    </lineage>
</organism>
<dbReference type="CDD" id="cd00586">
    <property type="entry name" value="4HBT"/>
    <property type="match status" value="1"/>
</dbReference>
<dbReference type="AlphaFoldDB" id="A0A381SGG0"/>
<gene>
    <name evidence="3" type="ORF">METZ01_LOCUS56036</name>
</gene>
<dbReference type="InterPro" id="IPR006684">
    <property type="entry name" value="YbgC/YbaW"/>
</dbReference>
<dbReference type="Pfam" id="PF13279">
    <property type="entry name" value="4HBT_2"/>
    <property type="match status" value="1"/>
</dbReference>
<dbReference type="InterPro" id="IPR050563">
    <property type="entry name" value="4-hydroxybenzoyl-CoA_TE"/>
</dbReference>
<name>A0A381SGG0_9ZZZZ</name>
<protein>
    <submittedName>
        <fullName evidence="3">Uncharacterized protein</fullName>
    </submittedName>
</protein>
<dbReference type="NCBIfam" id="TIGR00051">
    <property type="entry name" value="YbgC/FadM family acyl-CoA thioesterase"/>
    <property type="match status" value="1"/>
</dbReference>
<dbReference type="Gene3D" id="3.10.129.10">
    <property type="entry name" value="Hotdog Thioesterase"/>
    <property type="match status" value="1"/>
</dbReference>
<evidence type="ECO:0000256" key="2">
    <source>
        <dbReference type="ARBA" id="ARBA00022801"/>
    </source>
</evidence>
<dbReference type="PANTHER" id="PTHR31793:SF27">
    <property type="entry name" value="NOVEL THIOESTERASE SUPERFAMILY DOMAIN AND SAPOSIN A-TYPE DOMAIN CONTAINING PROTEIN (0610012H03RIK)"/>
    <property type="match status" value="1"/>
</dbReference>
<dbReference type="PIRSF" id="PIRSF003230">
    <property type="entry name" value="YbgC"/>
    <property type="match status" value="1"/>
</dbReference>
<comment type="similarity">
    <text evidence="1">Belongs to the 4-hydroxybenzoyl-CoA thioesterase family.</text>
</comment>
<evidence type="ECO:0000313" key="3">
    <source>
        <dbReference type="EMBL" id="SVA03182.1"/>
    </source>
</evidence>